<comment type="catalytic activity">
    <reaction evidence="9">
        <text>8-oxo-dGTP + H2O = 8-oxo-dGMP + diphosphate + H(+)</text>
        <dbReference type="Rhea" id="RHEA:31575"/>
        <dbReference type="ChEBI" id="CHEBI:15377"/>
        <dbReference type="ChEBI" id="CHEBI:15378"/>
        <dbReference type="ChEBI" id="CHEBI:33019"/>
        <dbReference type="ChEBI" id="CHEBI:63224"/>
        <dbReference type="ChEBI" id="CHEBI:77896"/>
    </reaction>
    <physiologicalReaction direction="left-to-right" evidence="9">
        <dbReference type="Rhea" id="RHEA:31576"/>
    </physiologicalReaction>
</comment>
<sequence>MKRPRAKHRCKNRWVKSMVHLMPGGLRGGRRSKNSPVLRRGAGMTWPLPDLHQPSKQRVRSCCCWVRGPGLHLPQKIGHIRQSWNAASTCSPAHVSSPPSLWPPKRSCFCPHTPHTQIELTQPLAFFTEPKGTMCASRLYTLVLVLQPQRVLLGMKKRGFGAGRWNGFGGKVHEGETIEDGAKRSGVGRERGPEEDDPKSIPRDQVQRRLESWLVSAGGQGCLPSSGKEARGACGLMRSSEQGRPERDLLGRELQEESGLTVDALHKVGQITFEFVGDPELMDVHVFCTDRVQGTPVESDEMRPQWFRLDQIPFGDMWPDDSYWFPLLLQRKKFRGYFRFQGQDTILDYTLHEVDAV</sequence>
<evidence type="ECO:0000256" key="22">
    <source>
        <dbReference type="SAM" id="MobiDB-lite"/>
    </source>
</evidence>
<comment type="similarity">
    <text evidence="2">Belongs to the Nudix hydrolase family.</text>
</comment>
<comment type="function">
    <text evidence="21">Oxidized purine nucleoside triphosphate hydrolase which is a prominent sanitizer of the oxidized nucleotide pool. Catalyzes the hydrolysis of 2-oxo-dATP (2-hydroxy-dATP) into 2-oxo-dAMP. Also has a significant hydrolase activity toward 2-oxo-ATP, 8-oxo-dGTP and 8-oxo-dATP. Through the hydrolysis of oxidized purine nucleoside triphosphates, prevents their incorporation into DNA and the subsequent transversions A:T to C:G and G:C to T:A. Also catalyzes the hydrolysis of methylated purine nucleoside triphosphate preventing their integration into DNA. Through this antimutagenic activity protects cells from oxidative stress.</text>
</comment>
<dbReference type="GO" id="GO:0042262">
    <property type="term" value="P:DNA protection"/>
    <property type="evidence" value="ECO:0007669"/>
    <property type="project" value="InterPro"/>
</dbReference>
<proteinExistence type="inferred from homology"/>
<evidence type="ECO:0000256" key="14">
    <source>
        <dbReference type="ARBA" id="ARBA00030634"/>
    </source>
</evidence>
<evidence type="ECO:0000256" key="10">
    <source>
        <dbReference type="ARBA" id="ARBA00024596"/>
    </source>
</evidence>
<evidence type="ECO:0000256" key="5">
    <source>
        <dbReference type="ARBA" id="ARBA00022801"/>
    </source>
</evidence>
<organism evidence="24 25">
    <name type="scientific">Bos mutus grunniens</name>
    <name type="common">Wild yak</name>
    <name type="synonym">Bos grunniens</name>
    <dbReference type="NCBI Taxonomy" id="30521"/>
    <lineage>
        <taxon>Eukaryota</taxon>
        <taxon>Metazoa</taxon>
        <taxon>Chordata</taxon>
        <taxon>Craniata</taxon>
        <taxon>Vertebrata</taxon>
        <taxon>Euteleostomi</taxon>
        <taxon>Mammalia</taxon>
        <taxon>Eutheria</taxon>
        <taxon>Laurasiatheria</taxon>
        <taxon>Artiodactyla</taxon>
        <taxon>Ruminantia</taxon>
        <taxon>Pecora</taxon>
        <taxon>Bovidae</taxon>
        <taxon>Bovinae</taxon>
        <taxon>Bos</taxon>
    </lineage>
</organism>
<dbReference type="CDD" id="cd03427">
    <property type="entry name" value="NUDIX_MTH1_Nudt1"/>
    <property type="match status" value="1"/>
</dbReference>
<reference evidence="24" key="2">
    <citation type="submission" date="2025-08" db="UniProtKB">
        <authorList>
            <consortium name="Ensembl"/>
        </authorList>
    </citation>
    <scope>IDENTIFICATION</scope>
</reference>
<evidence type="ECO:0000256" key="7">
    <source>
        <dbReference type="ARBA" id="ARBA00024448"/>
    </source>
</evidence>
<evidence type="ECO:0000256" key="6">
    <source>
        <dbReference type="ARBA" id="ARBA00022842"/>
    </source>
</evidence>
<keyword evidence="25" id="KW-1185">Reference proteome</keyword>
<protein>
    <recommendedName>
        <fullName evidence="12">Oxidized purine nucleoside triphosphate hydrolase</fullName>
        <ecNumber evidence="11">3.6.1.56</ecNumber>
    </recommendedName>
    <alternativeName>
        <fullName evidence="16">2-hydroxy-dATP diphosphatase</fullName>
    </alternativeName>
    <alternativeName>
        <fullName evidence="15">7,8-dihydro-8-oxoguanine triphosphatase</fullName>
    </alternativeName>
    <alternativeName>
        <fullName evidence="14">8-oxo-dGTPase</fullName>
    </alternativeName>
    <alternativeName>
        <fullName evidence="17">Methylated purine nucleoside triphosphate hydrolase</fullName>
    </alternativeName>
    <alternativeName>
        <fullName evidence="13">Nucleoside diphosphate-linked moiety X motif 1</fullName>
    </alternativeName>
</protein>
<dbReference type="GO" id="GO:0005737">
    <property type="term" value="C:cytoplasm"/>
    <property type="evidence" value="ECO:0007669"/>
    <property type="project" value="TreeGrafter"/>
</dbReference>
<evidence type="ECO:0000256" key="3">
    <source>
        <dbReference type="ARBA" id="ARBA00011245"/>
    </source>
</evidence>
<evidence type="ECO:0000256" key="16">
    <source>
        <dbReference type="ARBA" id="ARBA00031927"/>
    </source>
</evidence>
<keyword evidence="5" id="KW-0378">Hydrolase</keyword>
<evidence type="ECO:0000259" key="23">
    <source>
        <dbReference type="PROSITE" id="PS51462"/>
    </source>
</evidence>
<reference evidence="24" key="1">
    <citation type="submission" date="2019-05" db="EMBL/GenBank/DDBJ databases">
        <authorList>
            <person name="Zhang S."/>
            <person name="Liu J."/>
        </authorList>
    </citation>
    <scope>NUCLEOTIDE SEQUENCE [LARGE SCALE GENOMIC DNA]</scope>
</reference>
<evidence type="ECO:0000256" key="19">
    <source>
        <dbReference type="ARBA" id="ARBA00048894"/>
    </source>
</evidence>
<evidence type="ECO:0000256" key="1">
    <source>
        <dbReference type="ARBA" id="ARBA00001946"/>
    </source>
</evidence>
<dbReference type="Proteomes" id="UP000694520">
    <property type="component" value="Chromosome 26"/>
</dbReference>
<evidence type="ECO:0000256" key="4">
    <source>
        <dbReference type="ARBA" id="ARBA00022723"/>
    </source>
</evidence>
<reference evidence="24" key="3">
    <citation type="submission" date="2025-09" db="UniProtKB">
        <authorList>
            <consortium name="Ensembl"/>
        </authorList>
    </citation>
    <scope>IDENTIFICATION</scope>
</reference>
<evidence type="ECO:0000256" key="13">
    <source>
        <dbReference type="ARBA" id="ARBA00029673"/>
    </source>
</evidence>
<dbReference type="InterPro" id="IPR003563">
    <property type="entry name" value="8ODP"/>
</dbReference>
<dbReference type="GO" id="GO:0008413">
    <property type="term" value="F:8-oxo-7,8-dihydroguanosine triphosphate pyrophosphatase activity"/>
    <property type="evidence" value="ECO:0007669"/>
    <property type="project" value="InterPro"/>
</dbReference>
<dbReference type="GeneTree" id="ENSGT00390000000341"/>
<evidence type="ECO:0000256" key="11">
    <source>
        <dbReference type="ARBA" id="ARBA00026103"/>
    </source>
</evidence>
<evidence type="ECO:0000256" key="12">
    <source>
        <dbReference type="ARBA" id="ARBA00026218"/>
    </source>
</evidence>
<evidence type="ECO:0000313" key="24">
    <source>
        <dbReference type="Ensembl" id="ENSBGRP00000038450.1"/>
    </source>
</evidence>
<feature type="region of interest" description="Disordered" evidence="22">
    <location>
        <begin position="172"/>
        <end position="204"/>
    </location>
</feature>
<dbReference type="PANTHER" id="PTHR43758">
    <property type="entry name" value="7,8-DIHYDRO-8-OXOGUANINE TRIPHOSPHATASE"/>
    <property type="match status" value="1"/>
</dbReference>
<comment type="catalytic activity">
    <reaction evidence="7">
        <text>8-oxo-dATP + H2O = 8-oxo-dAMP + diphosphate + H(+)</text>
        <dbReference type="Rhea" id="RHEA:65396"/>
        <dbReference type="ChEBI" id="CHEBI:15377"/>
        <dbReference type="ChEBI" id="CHEBI:15378"/>
        <dbReference type="ChEBI" id="CHEBI:33019"/>
        <dbReference type="ChEBI" id="CHEBI:71361"/>
        <dbReference type="ChEBI" id="CHEBI:172871"/>
    </reaction>
    <physiologicalReaction direction="left-to-right" evidence="7">
        <dbReference type="Rhea" id="RHEA:65397"/>
    </physiologicalReaction>
</comment>
<comment type="catalytic activity">
    <reaction evidence="18">
        <text>N(6)-methyl-ATP + H2O = N(6)-methyl-AMP + diphosphate + H(+)</text>
        <dbReference type="Rhea" id="RHEA:67608"/>
        <dbReference type="ChEBI" id="CHEBI:15377"/>
        <dbReference type="ChEBI" id="CHEBI:15378"/>
        <dbReference type="ChEBI" id="CHEBI:33019"/>
        <dbReference type="ChEBI" id="CHEBI:144842"/>
        <dbReference type="ChEBI" id="CHEBI:172873"/>
    </reaction>
    <physiologicalReaction direction="left-to-right" evidence="18">
        <dbReference type="Rhea" id="RHEA:67609"/>
    </physiologicalReaction>
</comment>
<dbReference type="GO" id="GO:0008828">
    <property type="term" value="F:dATP diphosphatase activity"/>
    <property type="evidence" value="ECO:0007669"/>
    <property type="project" value="UniProtKB-EC"/>
</dbReference>
<dbReference type="InterPro" id="IPR000086">
    <property type="entry name" value="NUDIX_hydrolase_dom"/>
</dbReference>
<keyword evidence="6" id="KW-0460">Magnesium</keyword>
<dbReference type="PANTHER" id="PTHR43758:SF2">
    <property type="entry name" value="OXIDIZED PURINE NUCLEOSIDE TRIPHOSPHATE HYDROLASE"/>
    <property type="match status" value="1"/>
</dbReference>
<comment type="catalytic activity">
    <reaction evidence="19">
        <text>O(6)-methyl-dGTP + H2O = O(6)-methyl-dGMP + diphosphate + H(+)</text>
        <dbReference type="Rhea" id="RHEA:67600"/>
        <dbReference type="ChEBI" id="CHEBI:15377"/>
        <dbReference type="ChEBI" id="CHEBI:15378"/>
        <dbReference type="ChEBI" id="CHEBI:33019"/>
        <dbReference type="ChEBI" id="CHEBI:169974"/>
        <dbReference type="ChEBI" id="CHEBI:169975"/>
    </reaction>
    <physiologicalReaction direction="left-to-right" evidence="19">
        <dbReference type="Rhea" id="RHEA:67601"/>
    </physiologicalReaction>
</comment>
<dbReference type="PRINTS" id="PR01403">
    <property type="entry name" value="8OXTPHPHTASE"/>
</dbReference>
<evidence type="ECO:0000256" key="2">
    <source>
        <dbReference type="ARBA" id="ARBA00005582"/>
    </source>
</evidence>
<feature type="domain" description="Nudix hydrolase" evidence="23">
    <location>
        <begin position="136"/>
        <end position="333"/>
    </location>
</feature>
<name>A0A8B9YP61_BOSMU</name>
<comment type="catalytic activity">
    <reaction evidence="20">
        <text>N(6)-methyl-dATP + H2O = N(6)-methyl-dAMP + diphosphate + H(+)</text>
        <dbReference type="Rhea" id="RHEA:67604"/>
        <dbReference type="ChEBI" id="CHEBI:15377"/>
        <dbReference type="ChEBI" id="CHEBI:15378"/>
        <dbReference type="ChEBI" id="CHEBI:33019"/>
        <dbReference type="ChEBI" id="CHEBI:169976"/>
        <dbReference type="ChEBI" id="CHEBI:172872"/>
    </reaction>
    <physiologicalReaction direction="left-to-right" evidence="20">
        <dbReference type="Rhea" id="RHEA:67605"/>
    </physiologicalReaction>
</comment>
<evidence type="ECO:0000256" key="17">
    <source>
        <dbReference type="ARBA" id="ARBA00032071"/>
    </source>
</evidence>
<evidence type="ECO:0000256" key="20">
    <source>
        <dbReference type="ARBA" id="ARBA00049032"/>
    </source>
</evidence>
<evidence type="ECO:0000256" key="21">
    <source>
        <dbReference type="ARBA" id="ARBA00053094"/>
    </source>
</evidence>
<dbReference type="InterPro" id="IPR015797">
    <property type="entry name" value="NUDIX_hydrolase-like_dom_sf"/>
</dbReference>
<dbReference type="PROSITE" id="PS51462">
    <property type="entry name" value="NUDIX"/>
    <property type="match status" value="1"/>
</dbReference>
<dbReference type="SUPFAM" id="SSF55811">
    <property type="entry name" value="Nudix"/>
    <property type="match status" value="2"/>
</dbReference>
<keyword evidence="4" id="KW-0479">Metal-binding</keyword>
<comment type="cofactor">
    <cofactor evidence="1">
        <name>Mg(2+)</name>
        <dbReference type="ChEBI" id="CHEBI:18420"/>
    </cofactor>
</comment>
<dbReference type="GO" id="GO:0046872">
    <property type="term" value="F:metal ion binding"/>
    <property type="evidence" value="ECO:0007669"/>
    <property type="project" value="UniProtKB-KW"/>
</dbReference>
<comment type="catalytic activity">
    <reaction evidence="10">
        <text>2-oxo-ATP + H2O = 2-oxo-AMP + diphosphate + H(+)</text>
        <dbReference type="Rhea" id="RHEA:67392"/>
        <dbReference type="ChEBI" id="CHEBI:15377"/>
        <dbReference type="ChEBI" id="CHEBI:15378"/>
        <dbReference type="ChEBI" id="CHEBI:33019"/>
        <dbReference type="ChEBI" id="CHEBI:71395"/>
        <dbReference type="ChEBI" id="CHEBI:172878"/>
    </reaction>
    <physiologicalReaction direction="left-to-right" evidence="10">
        <dbReference type="Rhea" id="RHEA:67393"/>
    </physiologicalReaction>
</comment>
<dbReference type="EC" id="3.6.1.56" evidence="11"/>
<evidence type="ECO:0000256" key="9">
    <source>
        <dbReference type="ARBA" id="ARBA00024486"/>
    </source>
</evidence>
<dbReference type="Ensembl" id="ENSBGRT00000044570.1">
    <property type="protein sequence ID" value="ENSBGRP00000038450.1"/>
    <property type="gene ID" value="ENSBGRG00000024138.1"/>
</dbReference>
<evidence type="ECO:0000313" key="25">
    <source>
        <dbReference type="Proteomes" id="UP000694520"/>
    </source>
</evidence>
<evidence type="ECO:0000256" key="15">
    <source>
        <dbReference type="ARBA" id="ARBA00030682"/>
    </source>
</evidence>
<comment type="subunit">
    <text evidence="3">Monomer.</text>
</comment>
<accession>A0A8B9YP61</accession>
<dbReference type="Gene3D" id="3.90.79.10">
    <property type="entry name" value="Nucleoside Triphosphate Pyrophosphohydrolase"/>
    <property type="match status" value="2"/>
</dbReference>
<evidence type="ECO:0000256" key="18">
    <source>
        <dbReference type="ARBA" id="ARBA00048002"/>
    </source>
</evidence>
<dbReference type="AlphaFoldDB" id="A0A8B9YP61"/>
<evidence type="ECO:0000256" key="8">
    <source>
        <dbReference type="ARBA" id="ARBA00024459"/>
    </source>
</evidence>
<comment type="catalytic activity">
    <reaction evidence="8">
        <text>2-oxo-dATP + H2O = 2-oxo-dAMP + diphosphate + H(+)</text>
        <dbReference type="Rhea" id="RHEA:31583"/>
        <dbReference type="ChEBI" id="CHEBI:15377"/>
        <dbReference type="ChEBI" id="CHEBI:15378"/>
        <dbReference type="ChEBI" id="CHEBI:33019"/>
        <dbReference type="ChEBI" id="CHEBI:63212"/>
        <dbReference type="ChEBI" id="CHEBI:77897"/>
        <dbReference type="EC" id="3.6.1.56"/>
    </reaction>
    <physiologicalReaction direction="left-to-right" evidence="8">
        <dbReference type="Rhea" id="RHEA:31584"/>
    </physiologicalReaction>
</comment>